<organism evidence="10 11">
    <name type="scientific">Elizabethkingia anophelis NUHP1</name>
    <dbReference type="NCBI Taxonomy" id="1338011"/>
    <lineage>
        <taxon>Bacteria</taxon>
        <taxon>Pseudomonadati</taxon>
        <taxon>Bacteroidota</taxon>
        <taxon>Flavobacteriia</taxon>
        <taxon>Flavobacteriales</taxon>
        <taxon>Weeksellaceae</taxon>
        <taxon>Elizabethkingia</taxon>
    </lineage>
</organism>
<comment type="subcellular location">
    <subcellularLocation>
        <location evidence="1">Cell membrane</location>
        <topology evidence="1">Multi-pass membrane protein</topology>
    </subcellularLocation>
</comment>
<feature type="transmembrane region" description="Helical" evidence="7">
    <location>
        <begin position="21"/>
        <end position="41"/>
    </location>
</feature>
<dbReference type="AlphaFoldDB" id="A0A077ELN8"/>
<dbReference type="HOGENOM" id="CLU_000604_8_0_10"/>
<comment type="similarity">
    <text evidence="6">Belongs to the ABC-4 integral membrane protein family.</text>
</comment>
<dbReference type="Pfam" id="PF02687">
    <property type="entry name" value="FtsX"/>
    <property type="match status" value="1"/>
</dbReference>
<dbReference type="eggNOG" id="COG0577">
    <property type="taxonomic scope" value="Bacteria"/>
</dbReference>
<dbReference type="PANTHER" id="PTHR30572">
    <property type="entry name" value="MEMBRANE COMPONENT OF TRANSPORTER-RELATED"/>
    <property type="match status" value="1"/>
</dbReference>
<protein>
    <submittedName>
        <fullName evidence="10">ABC transporter permease protein</fullName>
    </submittedName>
</protein>
<feature type="transmembrane region" description="Helical" evidence="7">
    <location>
        <begin position="370"/>
        <end position="392"/>
    </location>
</feature>
<evidence type="ECO:0000256" key="7">
    <source>
        <dbReference type="SAM" id="Phobius"/>
    </source>
</evidence>
<feature type="transmembrane region" description="Helical" evidence="7">
    <location>
        <begin position="273"/>
        <end position="306"/>
    </location>
</feature>
<evidence type="ECO:0000259" key="9">
    <source>
        <dbReference type="Pfam" id="PF12704"/>
    </source>
</evidence>
<dbReference type="InterPro" id="IPR003838">
    <property type="entry name" value="ABC3_permease_C"/>
</dbReference>
<proteinExistence type="inferred from homology"/>
<evidence type="ECO:0000259" key="8">
    <source>
        <dbReference type="Pfam" id="PF02687"/>
    </source>
</evidence>
<dbReference type="GO" id="GO:0005886">
    <property type="term" value="C:plasma membrane"/>
    <property type="evidence" value="ECO:0007669"/>
    <property type="project" value="UniProtKB-SubCell"/>
</dbReference>
<evidence type="ECO:0000256" key="5">
    <source>
        <dbReference type="ARBA" id="ARBA00023136"/>
    </source>
</evidence>
<dbReference type="KEGG" id="eao:BD94_3339"/>
<keyword evidence="4 7" id="KW-1133">Transmembrane helix</keyword>
<keyword evidence="5 7" id="KW-0472">Membrane</keyword>
<name>A0A077ELN8_9FLAO</name>
<reference evidence="10" key="2">
    <citation type="journal article" date="2015" name="Genome Biol. Evol.">
        <title>Complete Genome Sequence and Transcriptomic Analysis of the Novel Pathogen Elizabethkingia anophelis in Response to Oxidative Stress.</title>
        <authorList>
            <person name="Li Y."/>
            <person name="Liu Y."/>
            <person name="Chew S.C."/>
            <person name="Tay M."/>
            <person name="Salido M.M."/>
            <person name="Teo J."/>
            <person name="Lauro F.M."/>
            <person name="Givskov M."/>
            <person name="Yang L."/>
        </authorList>
    </citation>
    <scope>NUCLEOTIDE SEQUENCE</scope>
    <source>
        <strain evidence="10">NUHP1</strain>
    </source>
</reference>
<reference evidence="10" key="1">
    <citation type="journal article" date="2013" name="Lancet">
        <title>First case of E anophelis outbreak in an intensive-care unit.</title>
        <authorList>
            <person name="Teo J."/>
            <person name="Tan S.Y."/>
            <person name="Tay M."/>
            <person name="Ding Y."/>
            <person name="Kjelleberg S."/>
            <person name="Givskov M."/>
            <person name="Lin R.T."/>
            <person name="Yang L."/>
        </authorList>
    </citation>
    <scope>NUCLEOTIDE SEQUENCE [LARGE SCALE GENOMIC DNA]</scope>
    <source>
        <strain evidence="10">NUHP1</strain>
    </source>
</reference>
<feature type="domain" description="MacB-like periplasmic core" evidence="9">
    <location>
        <begin position="21"/>
        <end position="236"/>
    </location>
</feature>
<evidence type="ECO:0000313" key="11">
    <source>
        <dbReference type="Proteomes" id="UP000028933"/>
    </source>
</evidence>
<feature type="transmembrane region" description="Helical" evidence="7">
    <location>
        <begin position="326"/>
        <end position="350"/>
    </location>
</feature>
<sequence length="409" mass="44904">MFDIDRWHEIFSSIRSNILRTILSGVTVALGLFIFIVLFGIGNGLQNSFQSEFNGDAANLITIFSTQTSKPYAGMQSNRKIIMRNNDYKEITDKNKAQIESAAPRYSANMMVKYGKESGNYQISGTNSDEIKIENRLVTDGRYINASDVTRQQNVAVIGRLVQKDLIKNGSPIGKRININGTSFTVVGVFSDNGGDWDERMITVPVSTLQMMKKSSDTLNTIFVTYDKKMSTQQAIDLGNDIKKDMKSKHRIDPTDDNGIIVRNNAENMKDTLQFMLVLTVIVGVIGGGTLIAGIIGISNIMVYIIKERTKEIGVRKAIGARPNSIVALILQESVVITVISGLVGVLFGLLTLNLLGNSLEPYFIKEPKVGTGMVIFAFLCLVIAGAIAGFVPAYRASKIKPIEALRTE</sequence>
<evidence type="ECO:0000256" key="6">
    <source>
        <dbReference type="ARBA" id="ARBA00038076"/>
    </source>
</evidence>
<evidence type="ECO:0000313" key="10">
    <source>
        <dbReference type="EMBL" id="AIL47114.1"/>
    </source>
</evidence>
<evidence type="ECO:0000256" key="2">
    <source>
        <dbReference type="ARBA" id="ARBA00022475"/>
    </source>
</evidence>
<dbReference type="RefSeq" id="WP_009086256.1">
    <property type="nucleotide sequence ID" value="NZ_CP007547.1"/>
</dbReference>
<evidence type="ECO:0000256" key="3">
    <source>
        <dbReference type="ARBA" id="ARBA00022692"/>
    </source>
</evidence>
<dbReference type="PANTHER" id="PTHR30572:SF4">
    <property type="entry name" value="ABC TRANSPORTER PERMEASE YTRF"/>
    <property type="match status" value="1"/>
</dbReference>
<dbReference type="GO" id="GO:0022857">
    <property type="term" value="F:transmembrane transporter activity"/>
    <property type="evidence" value="ECO:0007669"/>
    <property type="project" value="TreeGrafter"/>
</dbReference>
<dbReference type="Pfam" id="PF12704">
    <property type="entry name" value="MacB_PCD"/>
    <property type="match status" value="1"/>
</dbReference>
<dbReference type="Proteomes" id="UP000028933">
    <property type="component" value="Chromosome"/>
</dbReference>
<feature type="domain" description="ABC3 transporter permease C-terminal" evidence="8">
    <location>
        <begin position="285"/>
        <end position="402"/>
    </location>
</feature>
<dbReference type="GeneID" id="56684412"/>
<evidence type="ECO:0000256" key="1">
    <source>
        <dbReference type="ARBA" id="ARBA00004651"/>
    </source>
</evidence>
<accession>A0A077ELN8</accession>
<keyword evidence="2" id="KW-1003">Cell membrane</keyword>
<dbReference type="InterPro" id="IPR025857">
    <property type="entry name" value="MacB_PCD"/>
</dbReference>
<keyword evidence="3 7" id="KW-0812">Transmembrane</keyword>
<gene>
    <name evidence="10" type="ORF">BD94_3339</name>
</gene>
<dbReference type="STRING" id="1338011.BD94_3339"/>
<evidence type="ECO:0000256" key="4">
    <source>
        <dbReference type="ARBA" id="ARBA00022989"/>
    </source>
</evidence>
<dbReference type="EMBL" id="CP007547">
    <property type="protein sequence ID" value="AIL47114.1"/>
    <property type="molecule type" value="Genomic_DNA"/>
</dbReference>
<dbReference type="InterPro" id="IPR050250">
    <property type="entry name" value="Macrolide_Exporter_MacB"/>
</dbReference>